<dbReference type="AlphaFoldDB" id="A0A1X7T7Y8"/>
<accession>A0A1X7T7Y8</accession>
<dbReference type="InParanoid" id="A0A1X7T7Y8"/>
<dbReference type="PROSITE" id="PS50853">
    <property type="entry name" value="FN3"/>
    <property type="match status" value="1"/>
</dbReference>
<dbReference type="Pfam" id="PF00041">
    <property type="entry name" value="fn3"/>
    <property type="match status" value="1"/>
</dbReference>
<sequence length="320" mass="34907">MSCDHHVLSGLTCEQVLVPSGWPSSIQVLPVNSTANRFTWNEVNCSERNGLITGYTVIISNSSITYNLTSTERYIILNDLVFGTEYNISVAAVNSVGRGPFSDPIVVEIGIVPGPVGSVSSTMDTTWGVISWSVPNYIPSDYPIITYEIGYHILFDKCCFSMVDDDDIDIQALIQYNVSSTSTFINITGLNDDTCYIFGIHAYSSRGPGSWRAIANETLISQEVCIGSNDRGAINGASIGLGAVVGLLLISLAVSIIINIYCFIKLKVYDTATAKQTKFHDNIAMQTCKPYGIHKTKDVTREAVYECPDVNVNDTAIYET</sequence>
<dbReference type="EnsemblMetazoa" id="Aqu2.1.10525_001">
    <property type="protein sequence ID" value="Aqu2.1.10525_001"/>
    <property type="gene ID" value="Aqu2.1.10525"/>
</dbReference>
<keyword evidence="1" id="KW-0472">Membrane</keyword>
<dbReference type="InterPro" id="IPR036116">
    <property type="entry name" value="FN3_sf"/>
</dbReference>
<keyword evidence="1" id="KW-0812">Transmembrane</keyword>
<keyword evidence="1" id="KW-1133">Transmembrane helix</keyword>
<feature type="domain" description="Fibronectin type-III" evidence="2">
    <location>
        <begin position="22"/>
        <end position="114"/>
    </location>
</feature>
<dbReference type="SMART" id="SM00060">
    <property type="entry name" value="FN3"/>
    <property type="match status" value="2"/>
</dbReference>
<dbReference type="Gene3D" id="2.60.40.10">
    <property type="entry name" value="Immunoglobulins"/>
    <property type="match status" value="2"/>
</dbReference>
<organism evidence="3">
    <name type="scientific">Amphimedon queenslandica</name>
    <name type="common">Sponge</name>
    <dbReference type="NCBI Taxonomy" id="400682"/>
    <lineage>
        <taxon>Eukaryota</taxon>
        <taxon>Metazoa</taxon>
        <taxon>Porifera</taxon>
        <taxon>Demospongiae</taxon>
        <taxon>Heteroscleromorpha</taxon>
        <taxon>Haplosclerida</taxon>
        <taxon>Niphatidae</taxon>
        <taxon>Amphimedon</taxon>
    </lineage>
</organism>
<dbReference type="CDD" id="cd00063">
    <property type="entry name" value="FN3"/>
    <property type="match status" value="2"/>
</dbReference>
<dbReference type="SUPFAM" id="SSF49265">
    <property type="entry name" value="Fibronectin type III"/>
    <property type="match status" value="1"/>
</dbReference>
<feature type="transmembrane region" description="Helical" evidence="1">
    <location>
        <begin position="239"/>
        <end position="264"/>
    </location>
</feature>
<evidence type="ECO:0000259" key="2">
    <source>
        <dbReference type="PROSITE" id="PS50853"/>
    </source>
</evidence>
<evidence type="ECO:0000313" key="3">
    <source>
        <dbReference type="EnsemblMetazoa" id="Aqu2.1.10525_001"/>
    </source>
</evidence>
<dbReference type="InterPro" id="IPR013783">
    <property type="entry name" value="Ig-like_fold"/>
</dbReference>
<dbReference type="eggNOG" id="KOG4228">
    <property type="taxonomic scope" value="Eukaryota"/>
</dbReference>
<protein>
    <recommendedName>
        <fullName evidence="2">Fibronectin type-III domain-containing protein</fullName>
    </recommendedName>
</protein>
<dbReference type="InterPro" id="IPR003961">
    <property type="entry name" value="FN3_dom"/>
</dbReference>
<proteinExistence type="predicted"/>
<reference evidence="3" key="1">
    <citation type="submission" date="2017-05" db="UniProtKB">
        <authorList>
            <consortium name="EnsemblMetazoa"/>
        </authorList>
    </citation>
    <scope>IDENTIFICATION</scope>
</reference>
<evidence type="ECO:0000256" key="1">
    <source>
        <dbReference type="SAM" id="Phobius"/>
    </source>
</evidence>
<name>A0A1X7T7Y8_AMPQE</name>